<name>A0A4C1XJN1_EUMVA</name>
<keyword evidence="2" id="KW-1185">Reference proteome</keyword>
<dbReference type="EMBL" id="BGZK01000842">
    <property type="protein sequence ID" value="GBP62519.1"/>
    <property type="molecule type" value="Genomic_DNA"/>
</dbReference>
<proteinExistence type="predicted"/>
<comment type="caution">
    <text evidence="1">The sequence shown here is derived from an EMBL/GenBank/DDBJ whole genome shotgun (WGS) entry which is preliminary data.</text>
</comment>
<accession>A0A4C1XJN1</accession>
<evidence type="ECO:0000313" key="1">
    <source>
        <dbReference type="EMBL" id="GBP62519.1"/>
    </source>
</evidence>
<reference evidence="1 2" key="1">
    <citation type="journal article" date="2019" name="Commun. Biol.">
        <title>The bagworm genome reveals a unique fibroin gene that provides high tensile strength.</title>
        <authorList>
            <person name="Kono N."/>
            <person name="Nakamura H."/>
            <person name="Ohtoshi R."/>
            <person name="Tomita M."/>
            <person name="Numata K."/>
            <person name="Arakawa K."/>
        </authorList>
    </citation>
    <scope>NUCLEOTIDE SEQUENCE [LARGE SCALE GENOMIC DNA]</scope>
</reference>
<dbReference type="Proteomes" id="UP000299102">
    <property type="component" value="Unassembled WGS sequence"/>
</dbReference>
<sequence length="98" mass="10499">MAIRAAAAHSVALAPCASPIFRCVPLKNASEAMRRGRGVGCLFTFEFGRRCSASYSAPAASPHHKMRSFTVNIEEAIITWSGHSRRSSPAFDHAAAPL</sequence>
<organism evidence="1 2">
    <name type="scientific">Eumeta variegata</name>
    <name type="common">Bagworm moth</name>
    <name type="synonym">Eumeta japonica</name>
    <dbReference type="NCBI Taxonomy" id="151549"/>
    <lineage>
        <taxon>Eukaryota</taxon>
        <taxon>Metazoa</taxon>
        <taxon>Ecdysozoa</taxon>
        <taxon>Arthropoda</taxon>
        <taxon>Hexapoda</taxon>
        <taxon>Insecta</taxon>
        <taxon>Pterygota</taxon>
        <taxon>Neoptera</taxon>
        <taxon>Endopterygota</taxon>
        <taxon>Lepidoptera</taxon>
        <taxon>Glossata</taxon>
        <taxon>Ditrysia</taxon>
        <taxon>Tineoidea</taxon>
        <taxon>Psychidae</taxon>
        <taxon>Oiketicinae</taxon>
        <taxon>Eumeta</taxon>
    </lineage>
</organism>
<evidence type="ECO:0000313" key="2">
    <source>
        <dbReference type="Proteomes" id="UP000299102"/>
    </source>
</evidence>
<protein>
    <submittedName>
        <fullName evidence="1">Uncharacterized protein</fullName>
    </submittedName>
</protein>
<dbReference type="AlphaFoldDB" id="A0A4C1XJN1"/>
<gene>
    <name evidence="1" type="ORF">EVAR_44759_1</name>
</gene>